<keyword evidence="1" id="KW-0472">Membrane</keyword>
<evidence type="ECO:0000313" key="2">
    <source>
        <dbReference type="EMBL" id="TKR34040.1"/>
    </source>
</evidence>
<protein>
    <recommendedName>
        <fullName evidence="4">DUF1440 domain-containing protein</fullName>
    </recommendedName>
</protein>
<gene>
    <name evidence="2" type="ORF">FCE95_07165</name>
</gene>
<keyword evidence="1" id="KW-0812">Transmembrane</keyword>
<dbReference type="EMBL" id="SZUA01000001">
    <property type="protein sequence ID" value="TKR34040.1"/>
    <property type="molecule type" value="Genomic_DNA"/>
</dbReference>
<feature type="transmembrane region" description="Helical" evidence="1">
    <location>
        <begin position="134"/>
        <end position="154"/>
    </location>
</feature>
<comment type="caution">
    <text evidence="2">The sequence shown here is derived from an EMBL/GenBank/DDBJ whole genome shotgun (WGS) entry which is preliminary data.</text>
</comment>
<dbReference type="AlphaFoldDB" id="A0A4U5JVQ9"/>
<dbReference type="Proteomes" id="UP000308707">
    <property type="component" value="Unassembled WGS sequence"/>
</dbReference>
<accession>A0A4U5JVQ9</accession>
<evidence type="ECO:0008006" key="4">
    <source>
        <dbReference type="Google" id="ProtNLM"/>
    </source>
</evidence>
<feature type="transmembrane region" description="Helical" evidence="1">
    <location>
        <begin position="101"/>
        <end position="122"/>
    </location>
</feature>
<name>A0A4U5JVQ9_9GAMM</name>
<feature type="transmembrane region" description="Helical" evidence="1">
    <location>
        <begin position="17"/>
        <end position="37"/>
    </location>
</feature>
<organism evidence="2 3">
    <name type="scientific">Luteimonas gilva</name>
    <dbReference type="NCBI Taxonomy" id="2572684"/>
    <lineage>
        <taxon>Bacteria</taxon>
        <taxon>Pseudomonadati</taxon>
        <taxon>Pseudomonadota</taxon>
        <taxon>Gammaproteobacteria</taxon>
        <taxon>Lysobacterales</taxon>
        <taxon>Lysobacteraceae</taxon>
        <taxon>Luteimonas</taxon>
    </lineage>
</organism>
<sequence length="160" mass="17214">MNAIHAAQADHPRPSRWLLLGGIALGTLDLLFAWAFWMPQGVPPLRILQSIAAGAFGDASFTMGGTSMALGAFFHYFIATAMVAVYYAVSRIWPALIRKPVLFGLPYGVVLYLAMNLVVLPLSAAGMPSFKNTAWVVSSVIMHAVFGVICALFSRRAARG</sequence>
<reference evidence="2 3" key="1">
    <citation type="submission" date="2019-04" db="EMBL/GenBank/DDBJ databases">
        <title>Reference strain of H23.</title>
        <authorList>
            <person name="Luo X."/>
        </authorList>
    </citation>
    <scope>NUCLEOTIDE SEQUENCE [LARGE SCALE GENOMIC DNA]</scope>
    <source>
        <strain evidence="2 3">H23</strain>
    </source>
</reference>
<feature type="transmembrane region" description="Helical" evidence="1">
    <location>
        <begin position="68"/>
        <end position="89"/>
    </location>
</feature>
<keyword evidence="3" id="KW-1185">Reference proteome</keyword>
<dbReference type="RefSeq" id="WP_137266243.1">
    <property type="nucleotide sequence ID" value="NZ_SZUA01000001.1"/>
</dbReference>
<evidence type="ECO:0000256" key="1">
    <source>
        <dbReference type="SAM" id="Phobius"/>
    </source>
</evidence>
<proteinExistence type="predicted"/>
<keyword evidence="1" id="KW-1133">Transmembrane helix</keyword>
<evidence type="ECO:0000313" key="3">
    <source>
        <dbReference type="Proteomes" id="UP000308707"/>
    </source>
</evidence>
<dbReference type="OrthoDB" id="118190at2"/>